<dbReference type="AlphaFoldDB" id="A0AAN7C726"/>
<gene>
    <name evidence="2" type="ORF">C8A03DRAFT_35886</name>
</gene>
<evidence type="ECO:0000313" key="2">
    <source>
        <dbReference type="EMBL" id="KAK4236217.1"/>
    </source>
</evidence>
<comment type="caution">
    <text evidence="2">The sequence shown here is derived from an EMBL/GenBank/DDBJ whole genome shotgun (WGS) entry which is preliminary data.</text>
</comment>
<evidence type="ECO:0000256" key="1">
    <source>
        <dbReference type="SAM" id="MobiDB-lite"/>
    </source>
</evidence>
<reference evidence="2" key="2">
    <citation type="submission" date="2023-05" db="EMBL/GenBank/DDBJ databases">
        <authorList>
            <consortium name="Lawrence Berkeley National Laboratory"/>
            <person name="Steindorff A."/>
            <person name="Hensen N."/>
            <person name="Bonometti L."/>
            <person name="Westerberg I."/>
            <person name="Brannstrom I.O."/>
            <person name="Guillou S."/>
            <person name="Cros-Aarteil S."/>
            <person name="Calhoun S."/>
            <person name="Haridas S."/>
            <person name="Kuo A."/>
            <person name="Mondo S."/>
            <person name="Pangilinan J."/>
            <person name="Riley R."/>
            <person name="Labutti K."/>
            <person name="Andreopoulos B."/>
            <person name="Lipzen A."/>
            <person name="Chen C."/>
            <person name="Yanf M."/>
            <person name="Daum C."/>
            <person name="Ng V."/>
            <person name="Clum A."/>
            <person name="Ohm R."/>
            <person name="Martin F."/>
            <person name="Silar P."/>
            <person name="Natvig D."/>
            <person name="Lalanne C."/>
            <person name="Gautier V."/>
            <person name="Ament-Velasquez S.L."/>
            <person name="Kruys A."/>
            <person name="Hutchinson M.I."/>
            <person name="Powell A.J."/>
            <person name="Barry K."/>
            <person name="Miller A.N."/>
            <person name="Grigoriev I.V."/>
            <person name="Debuchy R."/>
            <person name="Gladieux P."/>
            <person name="Thoren M.H."/>
            <person name="Johannesson H."/>
        </authorList>
    </citation>
    <scope>NUCLEOTIDE SEQUENCE</scope>
    <source>
        <strain evidence="2">CBS 532.94</strain>
    </source>
</reference>
<feature type="region of interest" description="Disordered" evidence="1">
    <location>
        <begin position="99"/>
        <end position="135"/>
    </location>
</feature>
<feature type="compositionally biased region" description="Polar residues" evidence="1">
    <location>
        <begin position="125"/>
        <end position="135"/>
    </location>
</feature>
<protein>
    <submittedName>
        <fullName evidence="2">Uncharacterized protein</fullName>
    </submittedName>
</protein>
<proteinExistence type="predicted"/>
<sequence>MARTAPQTPCSSPKPTGRLAFRKTTSCYICAAGVSAGIPTTTAFPTARQPTCICQQWPRICPSRPLSSAIRTINPARTNPDELQKNGCHVLGAIDAAHIRSPRNTADPADSRHATTSSRKHHQPRTQPESAPVSITNQRALTFHSSSSSWRGPPTPSHIIPVTPGVAVWIGLYSEPPRYQDIPIASFVDRWRSVLPFNDTVLAQIKAVDAQRGYTADTGSSSFRRCDLYGPVFLAVREFNPCLGPFDITSHCPILFDLVGFSAGTFSLPSAFPVPYFDLPAVKAAINVPLNTTWVSCENPVNHPVFVHGVDGSLNSGPGSQPVLLRVIERTCTSCSAMDPSTTSSLREGPC</sequence>
<name>A0AAN7C726_9PEZI</name>
<evidence type="ECO:0000313" key="3">
    <source>
        <dbReference type="Proteomes" id="UP001303760"/>
    </source>
</evidence>
<dbReference type="Proteomes" id="UP001303760">
    <property type="component" value="Unassembled WGS sequence"/>
</dbReference>
<dbReference type="EMBL" id="MU860206">
    <property type="protein sequence ID" value="KAK4236217.1"/>
    <property type="molecule type" value="Genomic_DNA"/>
</dbReference>
<accession>A0AAN7C726</accession>
<organism evidence="2 3">
    <name type="scientific">Achaetomium macrosporum</name>
    <dbReference type="NCBI Taxonomy" id="79813"/>
    <lineage>
        <taxon>Eukaryota</taxon>
        <taxon>Fungi</taxon>
        <taxon>Dikarya</taxon>
        <taxon>Ascomycota</taxon>
        <taxon>Pezizomycotina</taxon>
        <taxon>Sordariomycetes</taxon>
        <taxon>Sordariomycetidae</taxon>
        <taxon>Sordariales</taxon>
        <taxon>Chaetomiaceae</taxon>
        <taxon>Achaetomium</taxon>
    </lineage>
</organism>
<keyword evidence="3" id="KW-1185">Reference proteome</keyword>
<reference evidence="2" key="1">
    <citation type="journal article" date="2023" name="Mol. Phylogenet. Evol.">
        <title>Genome-scale phylogeny and comparative genomics of the fungal order Sordariales.</title>
        <authorList>
            <person name="Hensen N."/>
            <person name="Bonometti L."/>
            <person name="Westerberg I."/>
            <person name="Brannstrom I.O."/>
            <person name="Guillou S."/>
            <person name="Cros-Aarteil S."/>
            <person name="Calhoun S."/>
            <person name="Haridas S."/>
            <person name="Kuo A."/>
            <person name="Mondo S."/>
            <person name="Pangilinan J."/>
            <person name="Riley R."/>
            <person name="LaButti K."/>
            <person name="Andreopoulos B."/>
            <person name="Lipzen A."/>
            <person name="Chen C."/>
            <person name="Yan M."/>
            <person name="Daum C."/>
            <person name="Ng V."/>
            <person name="Clum A."/>
            <person name="Steindorff A."/>
            <person name="Ohm R.A."/>
            <person name="Martin F."/>
            <person name="Silar P."/>
            <person name="Natvig D.O."/>
            <person name="Lalanne C."/>
            <person name="Gautier V."/>
            <person name="Ament-Velasquez S.L."/>
            <person name="Kruys A."/>
            <person name="Hutchinson M.I."/>
            <person name="Powell A.J."/>
            <person name="Barry K."/>
            <person name="Miller A.N."/>
            <person name="Grigoriev I.V."/>
            <person name="Debuchy R."/>
            <person name="Gladieux P."/>
            <person name="Hiltunen Thoren M."/>
            <person name="Johannesson H."/>
        </authorList>
    </citation>
    <scope>NUCLEOTIDE SEQUENCE</scope>
    <source>
        <strain evidence="2">CBS 532.94</strain>
    </source>
</reference>